<feature type="region of interest" description="Disordered" evidence="1">
    <location>
        <begin position="121"/>
        <end position="142"/>
    </location>
</feature>
<organism evidence="2">
    <name type="scientific">Siphoviridae sp. ctzVd36</name>
    <dbReference type="NCBI Taxonomy" id="2826530"/>
    <lineage>
        <taxon>Viruses</taxon>
        <taxon>Duplodnaviria</taxon>
        <taxon>Heunggongvirae</taxon>
        <taxon>Uroviricota</taxon>
        <taxon>Caudoviricetes</taxon>
    </lineage>
</organism>
<name>A0A8S5M7I9_9CAUD</name>
<feature type="compositionally biased region" description="Basic residues" evidence="1">
    <location>
        <begin position="121"/>
        <end position="135"/>
    </location>
</feature>
<protein>
    <submittedName>
        <fullName evidence="2">Uncharacterized protein</fullName>
    </submittedName>
</protein>
<proteinExistence type="predicted"/>
<sequence>MNIQFIDIGEYRYPMSFSLACVSQMGNFTQAAKKIEEGQDVAEAANMMISMLYLMIDSGCAFMNIMRQKYDRAPIGEDGLLAPIPKDTIGYLIPSDPEELKAIVAKIKKCISKSKERKIKAKPLNSSKKKKKKSFKVIQANT</sequence>
<dbReference type="EMBL" id="BK014841">
    <property type="protein sequence ID" value="DAD78269.1"/>
    <property type="molecule type" value="Genomic_DNA"/>
</dbReference>
<reference evidence="2" key="1">
    <citation type="journal article" date="2021" name="Proc. Natl. Acad. Sci. U.S.A.">
        <title>A Catalog of Tens of Thousands of Viruses from Human Metagenomes Reveals Hidden Associations with Chronic Diseases.</title>
        <authorList>
            <person name="Tisza M.J."/>
            <person name="Buck C.B."/>
        </authorList>
    </citation>
    <scope>NUCLEOTIDE SEQUENCE</scope>
    <source>
        <strain evidence="2">CtzVd36</strain>
    </source>
</reference>
<accession>A0A8S5M7I9</accession>
<evidence type="ECO:0000256" key="1">
    <source>
        <dbReference type="SAM" id="MobiDB-lite"/>
    </source>
</evidence>
<evidence type="ECO:0000313" key="2">
    <source>
        <dbReference type="EMBL" id="DAD78269.1"/>
    </source>
</evidence>